<protein>
    <submittedName>
        <fullName evidence="1">Uncharacterized protein</fullName>
    </submittedName>
</protein>
<dbReference type="EMBL" id="JARNBH010000012">
    <property type="protein sequence ID" value="MEC0274246.1"/>
    <property type="molecule type" value="Genomic_DNA"/>
</dbReference>
<evidence type="ECO:0000313" key="1">
    <source>
        <dbReference type="EMBL" id="MEC0274246.1"/>
    </source>
</evidence>
<reference evidence="1 2" key="1">
    <citation type="submission" date="2023-03" db="EMBL/GenBank/DDBJ databases">
        <title>Bacillus Genome Sequencing.</title>
        <authorList>
            <person name="Dunlap C."/>
        </authorList>
    </citation>
    <scope>NUCLEOTIDE SEQUENCE [LARGE SCALE GENOMIC DNA]</scope>
    <source>
        <strain evidence="1 2">B-41290</strain>
    </source>
</reference>
<comment type="caution">
    <text evidence="1">The sequence shown here is derived from an EMBL/GenBank/DDBJ whole genome shotgun (WGS) entry which is preliminary data.</text>
</comment>
<keyword evidence="2" id="KW-1185">Reference proteome</keyword>
<organism evidence="1 2">
    <name type="scientific">Peribacillus castrilensis</name>
    <dbReference type="NCBI Taxonomy" id="2897690"/>
    <lineage>
        <taxon>Bacteria</taxon>
        <taxon>Bacillati</taxon>
        <taxon>Bacillota</taxon>
        <taxon>Bacilli</taxon>
        <taxon>Bacillales</taxon>
        <taxon>Bacillaceae</taxon>
        <taxon>Peribacillus</taxon>
    </lineage>
</organism>
<name>A0AAW9N8V1_9BACI</name>
<dbReference type="RefSeq" id="WP_367407076.1">
    <property type="nucleotide sequence ID" value="NZ_JARNBG010000002.1"/>
</dbReference>
<sequence length="54" mass="6459">MNKLGFQEDSAQLLSQTKLQFRQRQMIPQGFRKHFQAAVFTQMKNRPLVNMLNY</sequence>
<dbReference type="AlphaFoldDB" id="A0AAW9N8V1"/>
<proteinExistence type="predicted"/>
<evidence type="ECO:0000313" key="2">
    <source>
        <dbReference type="Proteomes" id="UP001307168"/>
    </source>
</evidence>
<accession>A0AAW9N8V1</accession>
<gene>
    <name evidence="1" type="ORF">P4706_14420</name>
</gene>
<dbReference type="Proteomes" id="UP001307168">
    <property type="component" value="Unassembled WGS sequence"/>
</dbReference>